<evidence type="ECO:0000259" key="6">
    <source>
        <dbReference type="Pfam" id="PF00881"/>
    </source>
</evidence>
<keyword evidence="4" id="KW-0288">FMN</keyword>
<dbReference type="Proteomes" id="UP000485562">
    <property type="component" value="Unassembled WGS sequence"/>
</dbReference>
<evidence type="ECO:0000256" key="2">
    <source>
        <dbReference type="ARBA" id="ARBA00007118"/>
    </source>
</evidence>
<sequence length="170" mass="19287">MEFEDLIAKRYSVRAYSNRPIEDYKLNRILNAARLAPSAANKQPYKIIVIHTEGRKDDLKRIYSAEWFVQAPIVLAICGIMSEAWVRKDGKNHVDVDCAIAMDHIILAATNLGFGTCWICAFDPQEAKRILGIPMGVEPVAFTPLGYPSDTPVEKKRKSIDMIVCYEKWQ</sequence>
<dbReference type="SUPFAM" id="SSF55469">
    <property type="entry name" value="FMN-dependent nitroreductase-like"/>
    <property type="match status" value="1"/>
</dbReference>
<reference evidence="7" key="1">
    <citation type="submission" date="2017-02" db="EMBL/GenBank/DDBJ databases">
        <title>Delving into the versatile metabolic prowess of the omnipresent phylum Bacteroidetes.</title>
        <authorList>
            <person name="Nobu M.K."/>
            <person name="Mei R."/>
            <person name="Narihiro T."/>
            <person name="Kuroda K."/>
            <person name="Liu W.-T."/>
        </authorList>
    </citation>
    <scope>NUCLEOTIDE SEQUENCE</scope>
    <source>
        <strain evidence="7">ADurb.Bin131</strain>
    </source>
</reference>
<comment type="cofactor">
    <cofactor evidence="1">
        <name>FMN</name>
        <dbReference type="ChEBI" id="CHEBI:58210"/>
    </cofactor>
</comment>
<dbReference type="InterPro" id="IPR000415">
    <property type="entry name" value="Nitroreductase-like"/>
</dbReference>
<comment type="caution">
    <text evidence="7">The sequence shown here is derived from an EMBL/GenBank/DDBJ whole genome shotgun (WGS) entry which is preliminary data.</text>
</comment>
<evidence type="ECO:0000313" key="7">
    <source>
        <dbReference type="EMBL" id="OQB74854.1"/>
    </source>
</evidence>
<comment type="similarity">
    <text evidence="2">Belongs to the nitroreductase family.</text>
</comment>
<dbReference type="PANTHER" id="PTHR43673:SF2">
    <property type="entry name" value="NITROREDUCTASE"/>
    <property type="match status" value="1"/>
</dbReference>
<evidence type="ECO:0000256" key="5">
    <source>
        <dbReference type="ARBA" id="ARBA00023002"/>
    </source>
</evidence>
<dbReference type="CDD" id="cd20609">
    <property type="entry name" value="nitroreductase"/>
    <property type="match status" value="1"/>
</dbReference>
<proteinExistence type="inferred from homology"/>
<dbReference type="Gene3D" id="3.40.109.10">
    <property type="entry name" value="NADH Oxidase"/>
    <property type="match status" value="1"/>
</dbReference>
<gene>
    <name evidence="7" type="primary">nfrA2</name>
    <name evidence="7" type="ORF">BWX89_00343</name>
</gene>
<evidence type="ECO:0000256" key="3">
    <source>
        <dbReference type="ARBA" id="ARBA00022630"/>
    </source>
</evidence>
<dbReference type="AlphaFoldDB" id="A0A1V6CDI5"/>
<dbReference type="GO" id="GO:0008752">
    <property type="term" value="F:FMN reductase [NAD(P)H] activity"/>
    <property type="evidence" value="ECO:0007669"/>
    <property type="project" value="UniProtKB-EC"/>
</dbReference>
<evidence type="ECO:0000256" key="1">
    <source>
        <dbReference type="ARBA" id="ARBA00001917"/>
    </source>
</evidence>
<keyword evidence="3" id="KW-0285">Flavoprotein</keyword>
<name>A0A1V6CDI5_UNCT6</name>
<feature type="domain" description="Nitroreductase" evidence="6">
    <location>
        <begin position="7"/>
        <end position="62"/>
    </location>
</feature>
<evidence type="ECO:0000256" key="4">
    <source>
        <dbReference type="ARBA" id="ARBA00022643"/>
    </source>
</evidence>
<dbReference type="EMBL" id="MWDQ01000027">
    <property type="protein sequence ID" value="OQB74854.1"/>
    <property type="molecule type" value="Genomic_DNA"/>
</dbReference>
<feature type="domain" description="Nitroreductase" evidence="6">
    <location>
        <begin position="65"/>
        <end position="147"/>
    </location>
</feature>
<accession>A0A1V6CDI5</accession>
<protein>
    <submittedName>
        <fullName evidence="7">FMN reductase (NAD(P)H)</fullName>
        <ecNumber evidence="7">1.5.1.39</ecNumber>
    </submittedName>
</protein>
<dbReference type="Pfam" id="PF00881">
    <property type="entry name" value="Nitroreductase"/>
    <property type="match status" value="2"/>
</dbReference>
<organism evidence="7">
    <name type="scientific">candidate division TA06 bacterium ADurb.Bin131</name>
    <dbReference type="NCBI Taxonomy" id="1852827"/>
    <lineage>
        <taxon>Bacteria</taxon>
        <taxon>Bacteria division TA06</taxon>
    </lineage>
</organism>
<keyword evidence="5 7" id="KW-0560">Oxidoreductase</keyword>
<dbReference type="EC" id="1.5.1.39" evidence="7"/>
<dbReference type="InterPro" id="IPR029479">
    <property type="entry name" value="Nitroreductase"/>
</dbReference>
<dbReference type="PANTHER" id="PTHR43673">
    <property type="entry name" value="NAD(P)H NITROREDUCTASE YDGI-RELATED"/>
    <property type="match status" value="1"/>
</dbReference>